<sequence length="194" mass="22753">MYKFNCGGISYGNSLQFSIFLSQTENRCRFSATETYTNTLAIIKKNEMKRLLFIAILTLIISCSKSDDNNEEMSLCQEKEFLETFIVEPNDCFIFDDPLMTFTFVSFDNYTKTDLDETPYTRIIASILIDDLTWEFPHRIYEDTESDDTSFSGFVNAGINDNIYTIHFDEIEFTETETQFIFHRATIRLEKYED</sequence>
<name>A0A2T1NNF2_9FLAO</name>
<dbReference type="EMBL" id="PXOT01000013">
    <property type="protein sequence ID" value="PSG94415.1"/>
    <property type="molecule type" value="Genomic_DNA"/>
</dbReference>
<reference evidence="1 2" key="1">
    <citation type="submission" date="2018-03" db="EMBL/GenBank/DDBJ databases">
        <title>Mesoflavibacter sp. HG37 and Mesoflavibacter sp. HG96 sp.nov., two marine bacteria isolated from seawater of Western Pacific Ocean.</title>
        <authorList>
            <person name="Cheng H."/>
            <person name="Wu Y.-H."/>
            <person name="Guo L.-L."/>
            <person name="Xu X.-W."/>
        </authorList>
    </citation>
    <scope>NUCLEOTIDE SEQUENCE [LARGE SCALE GENOMIC DNA]</scope>
    <source>
        <strain evidence="1 2">KCTC 42117</strain>
    </source>
</reference>
<dbReference type="Proteomes" id="UP000238430">
    <property type="component" value="Unassembled WGS sequence"/>
</dbReference>
<evidence type="ECO:0000313" key="1">
    <source>
        <dbReference type="EMBL" id="PSG94415.1"/>
    </source>
</evidence>
<keyword evidence="2" id="KW-1185">Reference proteome</keyword>
<dbReference type="AlphaFoldDB" id="A0A2T1NNF2"/>
<accession>A0A2T1NNF2</accession>
<organism evidence="1 2">
    <name type="scientific">Mesoflavibacter zeaxanthinifaciens subsp. sabulilitoris</name>
    <dbReference type="NCBI Taxonomy" id="1520893"/>
    <lineage>
        <taxon>Bacteria</taxon>
        <taxon>Pseudomonadati</taxon>
        <taxon>Bacteroidota</taxon>
        <taxon>Flavobacteriia</taxon>
        <taxon>Flavobacteriales</taxon>
        <taxon>Flavobacteriaceae</taxon>
        <taxon>Mesoflavibacter</taxon>
    </lineage>
</organism>
<evidence type="ECO:0000313" key="2">
    <source>
        <dbReference type="Proteomes" id="UP000238430"/>
    </source>
</evidence>
<proteinExistence type="predicted"/>
<protein>
    <submittedName>
        <fullName evidence="1">Uncharacterized protein</fullName>
    </submittedName>
</protein>
<gene>
    <name evidence="1" type="ORF">C7H61_01115</name>
</gene>
<comment type="caution">
    <text evidence="1">The sequence shown here is derived from an EMBL/GenBank/DDBJ whole genome shotgun (WGS) entry which is preliminary data.</text>
</comment>